<feature type="compositionally biased region" description="Basic and acidic residues" evidence="1">
    <location>
        <begin position="7"/>
        <end position="21"/>
    </location>
</feature>
<protein>
    <recommendedName>
        <fullName evidence="2">MINDY deubiquitinase domain-containing protein</fullName>
    </recommendedName>
</protein>
<dbReference type="EMBL" id="JAUJYO010000011">
    <property type="protein sequence ID" value="KAK1304621.1"/>
    <property type="molecule type" value="Genomic_DNA"/>
</dbReference>
<evidence type="ECO:0000313" key="4">
    <source>
        <dbReference type="Proteomes" id="UP001180020"/>
    </source>
</evidence>
<reference evidence="3" key="2">
    <citation type="submission" date="2023-06" db="EMBL/GenBank/DDBJ databases">
        <authorList>
            <person name="Ma L."/>
            <person name="Liu K.-W."/>
            <person name="Li Z."/>
            <person name="Hsiao Y.-Y."/>
            <person name="Qi Y."/>
            <person name="Fu T."/>
            <person name="Tang G."/>
            <person name="Zhang D."/>
            <person name="Sun W.-H."/>
            <person name="Liu D.-K."/>
            <person name="Li Y."/>
            <person name="Chen G.-Z."/>
            <person name="Liu X.-D."/>
            <person name="Liao X.-Y."/>
            <person name="Jiang Y.-T."/>
            <person name="Yu X."/>
            <person name="Hao Y."/>
            <person name="Huang J."/>
            <person name="Zhao X.-W."/>
            <person name="Ke S."/>
            <person name="Chen Y.-Y."/>
            <person name="Wu W.-L."/>
            <person name="Hsu J.-L."/>
            <person name="Lin Y.-F."/>
            <person name="Huang M.-D."/>
            <person name="Li C.-Y."/>
            <person name="Huang L."/>
            <person name="Wang Z.-W."/>
            <person name="Zhao X."/>
            <person name="Zhong W.-Y."/>
            <person name="Peng D.-H."/>
            <person name="Ahmad S."/>
            <person name="Lan S."/>
            <person name="Zhang J.-S."/>
            <person name="Tsai W.-C."/>
            <person name="Van De Peer Y."/>
            <person name="Liu Z.-J."/>
        </authorList>
    </citation>
    <scope>NUCLEOTIDE SEQUENCE</scope>
    <source>
        <strain evidence="3">CP</strain>
        <tissue evidence="3">Leaves</tissue>
    </source>
</reference>
<dbReference type="InterPro" id="IPR007518">
    <property type="entry name" value="MINDY"/>
</dbReference>
<organism evidence="3 4">
    <name type="scientific">Acorus calamus</name>
    <name type="common">Sweet flag</name>
    <dbReference type="NCBI Taxonomy" id="4465"/>
    <lineage>
        <taxon>Eukaryota</taxon>
        <taxon>Viridiplantae</taxon>
        <taxon>Streptophyta</taxon>
        <taxon>Embryophyta</taxon>
        <taxon>Tracheophyta</taxon>
        <taxon>Spermatophyta</taxon>
        <taxon>Magnoliopsida</taxon>
        <taxon>Liliopsida</taxon>
        <taxon>Acoraceae</taxon>
        <taxon>Acorus</taxon>
    </lineage>
</organism>
<dbReference type="Pfam" id="PF04424">
    <property type="entry name" value="MINDY_DUB"/>
    <property type="match status" value="2"/>
</dbReference>
<accession>A0AAV9DUM5</accession>
<dbReference type="GO" id="GO:1990380">
    <property type="term" value="F:K48-linked deubiquitinase activity"/>
    <property type="evidence" value="ECO:0007669"/>
    <property type="project" value="InterPro"/>
</dbReference>
<reference evidence="3" key="1">
    <citation type="journal article" date="2023" name="Nat. Commun.">
        <title>Diploid and tetraploid genomes of Acorus and the evolution of monocots.</title>
        <authorList>
            <person name="Ma L."/>
            <person name="Liu K.W."/>
            <person name="Li Z."/>
            <person name="Hsiao Y.Y."/>
            <person name="Qi Y."/>
            <person name="Fu T."/>
            <person name="Tang G.D."/>
            <person name="Zhang D."/>
            <person name="Sun W.H."/>
            <person name="Liu D.K."/>
            <person name="Li Y."/>
            <person name="Chen G.Z."/>
            <person name="Liu X.D."/>
            <person name="Liao X.Y."/>
            <person name="Jiang Y.T."/>
            <person name="Yu X."/>
            <person name="Hao Y."/>
            <person name="Huang J."/>
            <person name="Zhao X.W."/>
            <person name="Ke S."/>
            <person name="Chen Y.Y."/>
            <person name="Wu W.L."/>
            <person name="Hsu J.L."/>
            <person name="Lin Y.F."/>
            <person name="Huang M.D."/>
            <person name="Li C.Y."/>
            <person name="Huang L."/>
            <person name="Wang Z.W."/>
            <person name="Zhao X."/>
            <person name="Zhong W.Y."/>
            <person name="Peng D.H."/>
            <person name="Ahmad S."/>
            <person name="Lan S."/>
            <person name="Zhang J.S."/>
            <person name="Tsai W.C."/>
            <person name="Van de Peer Y."/>
            <person name="Liu Z.J."/>
        </authorList>
    </citation>
    <scope>NUCLEOTIDE SEQUENCE</scope>
    <source>
        <strain evidence="3">CP</strain>
    </source>
</reference>
<feature type="region of interest" description="Disordered" evidence="1">
    <location>
        <begin position="146"/>
        <end position="166"/>
    </location>
</feature>
<dbReference type="GO" id="GO:0004843">
    <property type="term" value="F:cysteine-type deubiquitinase activity"/>
    <property type="evidence" value="ECO:0007669"/>
    <property type="project" value="InterPro"/>
</dbReference>
<feature type="domain" description="MINDY deubiquitinase" evidence="2">
    <location>
        <begin position="21"/>
        <end position="51"/>
    </location>
</feature>
<feature type="region of interest" description="Disordered" evidence="1">
    <location>
        <begin position="547"/>
        <end position="598"/>
    </location>
</feature>
<dbReference type="GO" id="GO:0016807">
    <property type="term" value="F:cysteine-type carboxypeptidase activity"/>
    <property type="evidence" value="ECO:0007669"/>
    <property type="project" value="TreeGrafter"/>
</dbReference>
<feature type="compositionally biased region" description="Basic and acidic residues" evidence="1">
    <location>
        <begin position="585"/>
        <end position="598"/>
    </location>
</feature>
<dbReference type="PANTHER" id="PTHR18063">
    <property type="entry name" value="NF-E2 INDUCIBLE PROTEIN"/>
    <property type="match status" value="1"/>
</dbReference>
<feature type="domain" description="MINDY deubiquitinase" evidence="2">
    <location>
        <begin position="455"/>
        <end position="494"/>
    </location>
</feature>
<dbReference type="GO" id="GO:0071108">
    <property type="term" value="P:protein K48-linked deubiquitination"/>
    <property type="evidence" value="ECO:0007669"/>
    <property type="project" value="TreeGrafter"/>
</dbReference>
<dbReference type="AlphaFoldDB" id="A0AAV9DUM5"/>
<keyword evidence="4" id="KW-1185">Reference proteome</keyword>
<evidence type="ECO:0000313" key="3">
    <source>
        <dbReference type="EMBL" id="KAK1304621.1"/>
    </source>
</evidence>
<feature type="region of interest" description="Disordered" evidence="1">
    <location>
        <begin position="1"/>
        <end position="21"/>
    </location>
</feature>
<dbReference type="InterPro" id="IPR033979">
    <property type="entry name" value="MINDY_domain"/>
</dbReference>
<proteinExistence type="predicted"/>
<dbReference type="GO" id="GO:0071944">
    <property type="term" value="C:cell periphery"/>
    <property type="evidence" value="ECO:0007669"/>
    <property type="project" value="TreeGrafter"/>
</dbReference>
<sequence length="598" mass="66062">MAEEEQQQQRRIEDDKEEERTYKTKVVQFLGRSTPIVLQNDNGPCPLLAISEGGFLGRRCYDWLKQERMLEQETWDLLRKTKPKLRPDTETATAIGSKSYNTLVGELVALKAMEEEDKSTYEEDCVDFAAATTATLGVPSPCLSRGMSFDDPPTSVQNEQRRRGDLEEEEELIRALNLSQTQSTSIHNESASPDINWGHVLTSSGEGLPPKNSSPAVFENSVQLHLVNENEQKFDQPDLLASEEHDTLQSGDALELCSGNAIASSMEVEPTQPCSKDSLDSESLDPVNNLETETSPQMQNMPFSFSGSDTSAVIYTNQCNTAGSGERESISENNSTSQVHDISEVTVYPGSAVVHQDFQSSDGEREHVDVHEGLDEDVSLSLDSSEPIYEGEECILDSGVTTYENREPIYEGEMILAEQADKGAEGDACASSNNIGKQHFHQPINAKEDCFAYKKFNGELYLLATDQGYINQPELVWEKLNEVNGDTVFMTGDFREFKAESQGNGSWDEQTAMTHTADYLASMESAVPEGSSINSDLQLAIALQQQEFGQQPQHPQPRPPQQTSVVGPSRLITGPQAPRSGARPPRPEGKTKEKCQIM</sequence>
<name>A0AAV9DUM5_ACOCL</name>
<dbReference type="GO" id="GO:0005829">
    <property type="term" value="C:cytosol"/>
    <property type="evidence" value="ECO:0007669"/>
    <property type="project" value="TreeGrafter"/>
</dbReference>
<gene>
    <name evidence="3" type="ORF">QJS10_CPB11g00758</name>
</gene>
<dbReference type="Proteomes" id="UP001180020">
    <property type="component" value="Unassembled WGS sequence"/>
</dbReference>
<comment type="caution">
    <text evidence="3">The sequence shown here is derived from an EMBL/GenBank/DDBJ whole genome shotgun (WGS) entry which is preliminary data.</text>
</comment>
<dbReference type="PANTHER" id="PTHR18063:SF6">
    <property type="entry name" value="UBIQUITIN CARBOXYL-TERMINAL HYDROLASE"/>
    <property type="match status" value="1"/>
</dbReference>
<evidence type="ECO:0000256" key="1">
    <source>
        <dbReference type="SAM" id="MobiDB-lite"/>
    </source>
</evidence>
<evidence type="ECO:0000259" key="2">
    <source>
        <dbReference type="Pfam" id="PF04424"/>
    </source>
</evidence>
<feature type="region of interest" description="Disordered" evidence="1">
    <location>
        <begin position="265"/>
        <end position="284"/>
    </location>
</feature>